<evidence type="ECO:0000313" key="3">
    <source>
        <dbReference type="Proteomes" id="UP001465668"/>
    </source>
</evidence>
<dbReference type="InterPro" id="IPR037175">
    <property type="entry name" value="KFase_sf"/>
</dbReference>
<evidence type="ECO:0000313" key="2">
    <source>
        <dbReference type="EMBL" id="KAK9780315.1"/>
    </source>
</evidence>
<dbReference type="Proteomes" id="UP001465668">
    <property type="component" value="Unassembled WGS sequence"/>
</dbReference>
<dbReference type="PANTHER" id="PTHR31118">
    <property type="entry name" value="CYCLASE-LIKE PROTEIN 2"/>
    <property type="match status" value="1"/>
</dbReference>
<dbReference type="Gene3D" id="3.50.30.50">
    <property type="entry name" value="Putative cyclase"/>
    <property type="match status" value="1"/>
</dbReference>
<comment type="similarity">
    <text evidence="1">Belongs to the Cyclase 1 superfamily.</text>
</comment>
<protein>
    <submittedName>
        <fullName evidence="2">Cyclase</fullName>
    </submittedName>
</protein>
<sequence length="239" mass="25745">MSQYMSSSLVDLSHPLDSNVTVYPGDPAFHCRQACTVSDSDWAVSELTFSSHVGTHIDAPSHRIEGAQTVDAFPLESLARLPALIIDVSDKAVAGGSISLLDIMPYESQIRKGMAVLFRTGWDKYWGADQSEKYFQHPHVEHWVAERLMGLGVAVLGVDTMSPDPVVEGAASFQVHDVVLGSGGVIAENLTNLEALLDAQKRAGPRGKIMVSLAPLKLRGCDGSPVRAFGWIESAVYAI</sequence>
<proteinExistence type="inferred from homology"/>
<organism evidence="2 3">
    <name type="scientific">Seiridium cardinale</name>
    <dbReference type="NCBI Taxonomy" id="138064"/>
    <lineage>
        <taxon>Eukaryota</taxon>
        <taxon>Fungi</taxon>
        <taxon>Dikarya</taxon>
        <taxon>Ascomycota</taxon>
        <taxon>Pezizomycotina</taxon>
        <taxon>Sordariomycetes</taxon>
        <taxon>Xylariomycetidae</taxon>
        <taxon>Amphisphaeriales</taxon>
        <taxon>Sporocadaceae</taxon>
        <taxon>Seiridium</taxon>
    </lineage>
</organism>
<dbReference type="InterPro" id="IPR007325">
    <property type="entry name" value="KFase/CYL"/>
</dbReference>
<evidence type="ECO:0000256" key="1">
    <source>
        <dbReference type="ARBA" id="ARBA00007865"/>
    </source>
</evidence>
<dbReference type="Pfam" id="PF04199">
    <property type="entry name" value="Cyclase"/>
    <property type="match status" value="1"/>
</dbReference>
<gene>
    <name evidence="2" type="ORF">SCAR479_02952</name>
</gene>
<reference evidence="2 3" key="1">
    <citation type="submission" date="2024-02" db="EMBL/GenBank/DDBJ databases">
        <title>First draft genome assembly of two strains of Seiridium cardinale.</title>
        <authorList>
            <person name="Emiliani G."/>
            <person name="Scali E."/>
        </authorList>
    </citation>
    <scope>NUCLEOTIDE SEQUENCE [LARGE SCALE GENOMIC DNA]</scope>
    <source>
        <strain evidence="2 3">BM-138-000479</strain>
    </source>
</reference>
<dbReference type="EMBL" id="JARVKM010000007">
    <property type="protein sequence ID" value="KAK9780315.1"/>
    <property type="molecule type" value="Genomic_DNA"/>
</dbReference>
<dbReference type="SUPFAM" id="SSF102198">
    <property type="entry name" value="Putative cyclase"/>
    <property type="match status" value="1"/>
</dbReference>
<dbReference type="PANTHER" id="PTHR31118:SF12">
    <property type="entry name" value="CYCLASE-LIKE PROTEIN 2"/>
    <property type="match status" value="1"/>
</dbReference>
<accession>A0ABR2Y2L0</accession>
<name>A0ABR2Y2L0_9PEZI</name>
<comment type="caution">
    <text evidence="2">The sequence shown here is derived from an EMBL/GenBank/DDBJ whole genome shotgun (WGS) entry which is preliminary data.</text>
</comment>
<keyword evidence="3" id="KW-1185">Reference proteome</keyword>